<evidence type="ECO:0000256" key="7">
    <source>
        <dbReference type="ARBA" id="ARBA00022840"/>
    </source>
</evidence>
<evidence type="ECO:0000256" key="4">
    <source>
        <dbReference type="ARBA" id="ARBA00022741"/>
    </source>
</evidence>
<evidence type="ECO:0000256" key="12">
    <source>
        <dbReference type="SAM" id="MobiDB-lite"/>
    </source>
</evidence>
<comment type="similarity">
    <text evidence="2">Belongs to the AAA ATPase family. BCS1 subfamily.</text>
</comment>
<evidence type="ECO:0000256" key="10">
    <source>
        <dbReference type="ARBA" id="ARBA00023136"/>
    </source>
</evidence>
<dbReference type="InterPro" id="IPR050747">
    <property type="entry name" value="Mitochondrial_chaperone_BCS1"/>
</dbReference>
<dbReference type="SMART" id="SM00382">
    <property type="entry name" value="AAA"/>
    <property type="match status" value="1"/>
</dbReference>
<dbReference type="Pfam" id="PF08740">
    <property type="entry name" value="BCS1_N"/>
    <property type="match status" value="1"/>
</dbReference>
<dbReference type="Proteomes" id="UP001527925">
    <property type="component" value="Unassembled WGS sequence"/>
</dbReference>
<dbReference type="Pfam" id="PF00004">
    <property type="entry name" value="AAA"/>
    <property type="match status" value="2"/>
</dbReference>
<dbReference type="InterPro" id="IPR014851">
    <property type="entry name" value="BCS1_N"/>
</dbReference>
<comment type="subcellular location">
    <subcellularLocation>
        <location evidence="1">Mitochondrion inner membrane</location>
        <topology evidence="1">Single-pass membrane protein</topology>
    </subcellularLocation>
</comment>
<feature type="region of interest" description="Disordered" evidence="12">
    <location>
        <begin position="171"/>
        <end position="203"/>
    </location>
</feature>
<keyword evidence="7" id="KW-0067">ATP-binding</keyword>
<dbReference type="InterPro" id="IPR057495">
    <property type="entry name" value="AAA_lid_BCS1"/>
</dbReference>
<feature type="transmembrane region" description="Helical" evidence="13">
    <location>
        <begin position="116"/>
        <end position="137"/>
    </location>
</feature>
<dbReference type="InterPro" id="IPR003959">
    <property type="entry name" value="ATPase_AAA_core"/>
</dbReference>
<evidence type="ECO:0000256" key="5">
    <source>
        <dbReference type="ARBA" id="ARBA00022792"/>
    </source>
</evidence>
<dbReference type="SMART" id="SM01024">
    <property type="entry name" value="BCS1_N"/>
    <property type="match status" value="1"/>
</dbReference>
<evidence type="ECO:0000313" key="16">
    <source>
        <dbReference type="EMBL" id="KAL2918394.1"/>
    </source>
</evidence>
<feature type="domain" description="AAA+ ATPase" evidence="14">
    <location>
        <begin position="450"/>
        <end position="617"/>
    </location>
</feature>
<dbReference type="PANTHER" id="PTHR23070">
    <property type="entry name" value="BCS1 AAA-TYPE ATPASE"/>
    <property type="match status" value="1"/>
</dbReference>
<name>A0ABR4NG07_9FUNG</name>
<dbReference type="EMBL" id="JADGIZ020000006">
    <property type="protein sequence ID" value="KAL2918394.1"/>
    <property type="molecule type" value="Genomic_DNA"/>
</dbReference>
<protein>
    <submittedName>
        <fullName evidence="16">Uncharacterized protein</fullName>
    </submittedName>
</protein>
<sequence>MTVRGLPVRITPSGRRRGNDPAFAAELPMLRAAAALSDPPHLVSSPPLRSAGDPDPGAGRSPVMHAFTHPSHNAADPHDIDDRPARALMSPAHPKDKAAARAGVSIAGFSLKPADIATAAAAAVFVGALLGLVLWVASSTSQLLAALGGGSLLHHAARMLGANLDDLPSANGSAGTVPAAEAATPGALPPPPPPHAGPHEHGAGGLLGEQFGLGSFGVASGSLTIMLVGSMLAVLRYVKDYLTESLESLYVVTAHFSSTDESYVWVLSFLADHHISRRARDFSVSSSFYHITGFDDDADDDKDETPEDIRARDALEEPGPVRKRIQYLPAPGRHMFWFNGRLFWLNREESQPSQATRVETKESMTIKTFGFAREPLEQLISEMQRQYLAKDTSKTVLYVARGDWWSRQAAKAIRPLHTLILDDGVAERVIADAREFLASEAWYYERGIPYRRGYLLHGPPGTGKSSFVAVLAGALRLNIYMLNLNSAGMDDSQLVEALNAVPKRCIVLLEDIDALFPKRKLKHAADAAAALSGKGDGGDAAAGKEGDAAAAAAGGGKEGEEQPASRVTLSGLLNALDGVAAATGRILCVTTNRIESIDAALLRPGRIDFTVRLGFATRTQTERLFKHFYSDYGRRVGVLPAAKDGDRNNNAAAGSDVDDAAAKEPHTATAAAAVVATGGGDELAEMAKEFAAKVPEGVFSTAQINGFLIMHKSAPRAALELADAWVAEESARLAEAASSA</sequence>
<keyword evidence="3 13" id="KW-0812">Transmembrane</keyword>
<dbReference type="Gene3D" id="3.40.50.300">
    <property type="entry name" value="P-loop containing nucleotide triphosphate hydrolases"/>
    <property type="match status" value="1"/>
</dbReference>
<feature type="region of interest" description="Disordered" evidence="12">
    <location>
        <begin position="1"/>
        <end position="21"/>
    </location>
</feature>
<keyword evidence="9" id="KW-0496">Mitochondrion</keyword>
<evidence type="ECO:0000256" key="2">
    <source>
        <dbReference type="ARBA" id="ARBA00007448"/>
    </source>
</evidence>
<evidence type="ECO:0000256" key="8">
    <source>
        <dbReference type="ARBA" id="ARBA00022989"/>
    </source>
</evidence>
<keyword evidence="8 13" id="KW-1133">Transmembrane helix</keyword>
<accession>A0ABR4NG07</accession>
<dbReference type="SUPFAM" id="SSF52540">
    <property type="entry name" value="P-loop containing nucleoside triphosphate hydrolases"/>
    <property type="match status" value="1"/>
</dbReference>
<comment type="caution">
    <text evidence="16">The sequence shown here is derived from an EMBL/GenBank/DDBJ whole genome shotgun (WGS) entry which is preliminary data.</text>
</comment>
<organism evidence="16 17">
    <name type="scientific">Polyrhizophydium stewartii</name>
    <dbReference type="NCBI Taxonomy" id="2732419"/>
    <lineage>
        <taxon>Eukaryota</taxon>
        <taxon>Fungi</taxon>
        <taxon>Fungi incertae sedis</taxon>
        <taxon>Chytridiomycota</taxon>
        <taxon>Chytridiomycota incertae sedis</taxon>
        <taxon>Chytridiomycetes</taxon>
        <taxon>Rhizophydiales</taxon>
        <taxon>Rhizophydiales incertae sedis</taxon>
        <taxon>Polyrhizophydium</taxon>
    </lineage>
</organism>
<proteinExistence type="inferred from homology"/>
<evidence type="ECO:0000256" key="11">
    <source>
        <dbReference type="ARBA" id="ARBA00048778"/>
    </source>
</evidence>
<keyword evidence="5" id="KW-0999">Mitochondrion inner membrane</keyword>
<keyword evidence="10 13" id="KW-0472">Membrane</keyword>
<evidence type="ECO:0000256" key="6">
    <source>
        <dbReference type="ARBA" id="ARBA00022801"/>
    </source>
</evidence>
<dbReference type="Pfam" id="PF25426">
    <property type="entry name" value="AAA_lid_BCS1"/>
    <property type="match status" value="1"/>
</dbReference>
<feature type="compositionally biased region" description="Pro residues" evidence="12">
    <location>
        <begin position="187"/>
        <end position="196"/>
    </location>
</feature>
<feature type="region of interest" description="Disordered" evidence="12">
    <location>
        <begin position="38"/>
        <end position="74"/>
    </location>
</feature>
<keyword evidence="4" id="KW-0547">Nucleotide-binding</keyword>
<keyword evidence="6" id="KW-0378">Hydrolase</keyword>
<comment type="catalytic activity">
    <reaction evidence="11">
        <text>ATP + H2O = ADP + phosphate + H(+)</text>
        <dbReference type="Rhea" id="RHEA:13065"/>
        <dbReference type="ChEBI" id="CHEBI:15377"/>
        <dbReference type="ChEBI" id="CHEBI:15378"/>
        <dbReference type="ChEBI" id="CHEBI:30616"/>
        <dbReference type="ChEBI" id="CHEBI:43474"/>
        <dbReference type="ChEBI" id="CHEBI:456216"/>
    </reaction>
    <physiologicalReaction direction="left-to-right" evidence="11">
        <dbReference type="Rhea" id="RHEA:13066"/>
    </physiologicalReaction>
</comment>
<dbReference type="InterPro" id="IPR027417">
    <property type="entry name" value="P-loop_NTPase"/>
</dbReference>
<gene>
    <name evidence="16" type="ORF">HK105_201794</name>
</gene>
<feature type="domain" description="BCS1 N-terminal" evidence="15">
    <location>
        <begin position="226"/>
        <end position="419"/>
    </location>
</feature>
<reference evidence="16 17" key="1">
    <citation type="submission" date="2023-09" db="EMBL/GenBank/DDBJ databases">
        <title>Pangenome analysis of Batrachochytrium dendrobatidis and related Chytrids.</title>
        <authorList>
            <person name="Yacoub M.N."/>
            <person name="Stajich J.E."/>
            <person name="James T.Y."/>
        </authorList>
    </citation>
    <scope>NUCLEOTIDE SEQUENCE [LARGE SCALE GENOMIC DNA]</scope>
    <source>
        <strain evidence="16 17">JEL0888</strain>
    </source>
</reference>
<evidence type="ECO:0000256" key="9">
    <source>
        <dbReference type="ARBA" id="ARBA00023128"/>
    </source>
</evidence>
<evidence type="ECO:0000259" key="14">
    <source>
        <dbReference type="SMART" id="SM00382"/>
    </source>
</evidence>
<dbReference type="InterPro" id="IPR003593">
    <property type="entry name" value="AAA+_ATPase"/>
</dbReference>
<evidence type="ECO:0000259" key="15">
    <source>
        <dbReference type="SMART" id="SM01024"/>
    </source>
</evidence>
<keyword evidence="17" id="KW-1185">Reference proteome</keyword>
<evidence type="ECO:0000256" key="1">
    <source>
        <dbReference type="ARBA" id="ARBA00004434"/>
    </source>
</evidence>
<evidence type="ECO:0000256" key="3">
    <source>
        <dbReference type="ARBA" id="ARBA00022692"/>
    </source>
</evidence>
<evidence type="ECO:0000313" key="17">
    <source>
        <dbReference type="Proteomes" id="UP001527925"/>
    </source>
</evidence>
<evidence type="ECO:0000256" key="13">
    <source>
        <dbReference type="SAM" id="Phobius"/>
    </source>
</evidence>